<dbReference type="PANTHER" id="PTHR11629:SF63">
    <property type="entry name" value="V-TYPE PROTON ATPASE SUBUNIT A"/>
    <property type="match status" value="1"/>
</dbReference>
<gene>
    <name evidence="10" type="ORF">LY60_00815</name>
</gene>
<feature type="coiled-coil region" evidence="8">
    <location>
        <begin position="240"/>
        <end position="267"/>
    </location>
</feature>
<dbReference type="OrthoDB" id="9803814at2"/>
<protein>
    <submittedName>
        <fullName evidence="10">V/A-type H+-transporting ATPase subunit I</fullName>
    </submittedName>
</protein>
<feature type="transmembrane region" description="Helical" evidence="9">
    <location>
        <begin position="373"/>
        <end position="400"/>
    </location>
</feature>
<dbReference type="GO" id="GO:0007035">
    <property type="term" value="P:vacuolar acidification"/>
    <property type="evidence" value="ECO:0007669"/>
    <property type="project" value="TreeGrafter"/>
</dbReference>
<feature type="transmembrane region" description="Helical" evidence="9">
    <location>
        <begin position="523"/>
        <end position="545"/>
    </location>
</feature>
<sequence length="661" mass="74245">MSIEKMVLLKVVGSTEDMNPIIKELILNENVHLNLNVENSNAYANYYVIHQYESDILGSTSLGLENSWDDEVKHLDGMGIVENLAKGMGVKLTVDKNILSENYKIKDVYNELMNIESSLGVKVKEINDKREIIKELQAFRLRVDSIGDKTLELNKLSDLNCFEYEIGMLSKENKWRLKKNYENLSAIVMRIGIINASDEDMYMIMYPKQFKGETDNLLKSLNWNRLERPEGITGTPLEMIGQIDERLNKLNNEIDSLTAAIEAEKKTNSNSINRLYNILNLEERINEVTEKAEIGNNIFAVDVWVQESELENVKKDISKVSKKYMLTQKTAEELGTQVVPPTKLKNNIFAKPFETIVKMYSLPAYNELDPTPFLAVTFCLAFGIMFGDIGQGLVYFLLGLALKKKIGDFAGIVMRLGATSIVFGFVYGSFFGLEKHELPWLPSLIQGGPLSPDNIPMILVAGIVYGLFALTVSYIYGIVNSMINKNIEEGIFGKNGIFGYMFFMSFVLTIIALTGIINVPVSAPLIVLLISIVAIVMKEPLANLVMGHKPLFHESPGAYFTESIFEAIETILAALSNTVSFVRVGAFALNHAGLFMAFLVMSEMVENIFAKILILVIGNILILTLEGVIVFIQGLRLQYYEMFSKYFKGEGVEFKPLKLTR</sequence>
<feature type="transmembrane region" description="Helical" evidence="9">
    <location>
        <begin position="612"/>
        <end position="635"/>
    </location>
</feature>
<evidence type="ECO:0000256" key="9">
    <source>
        <dbReference type="SAM" id="Phobius"/>
    </source>
</evidence>
<keyword evidence="7 9" id="KW-0472">Membrane</keyword>
<evidence type="ECO:0000256" key="5">
    <source>
        <dbReference type="ARBA" id="ARBA00022989"/>
    </source>
</evidence>
<keyword evidence="5 9" id="KW-1133">Transmembrane helix</keyword>
<keyword evidence="3" id="KW-0813">Transport</keyword>
<evidence type="ECO:0000256" key="8">
    <source>
        <dbReference type="SAM" id="Coils"/>
    </source>
</evidence>
<evidence type="ECO:0000256" key="6">
    <source>
        <dbReference type="ARBA" id="ARBA00023065"/>
    </source>
</evidence>
<dbReference type="Proteomes" id="UP000315343">
    <property type="component" value="Unassembled WGS sequence"/>
</dbReference>
<reference evidence="10 11" key="1">
    <citation type="submission" date="2019-07" db="EMBL/GenBank/DDBJ databases">
        <title>Genomic Encyclopedia of Type Strains, Phase I: the one thousand microbial genomes (KMG-I) project.</title>
        <authorList>
            <person name="Kyrpides N."/>
        </authorList>
    </citation>
    <scope>NUCLEOTIDE SEQUENCE [LARGE SCALE GENOMIC DNA]</scope>
    <source>
        <strain evidence="10 11">DSM 13558</strain>
    </source>
</reference>
<comment type="similarity">
    <text evidence="2">Belongs to the V-ATPase 116 kDa subunit family.</text>
</comment>
<dbReference type="GO" id="GO:0016471">
    <property type="term" value="C:vacuolar proton-transporting V-type ATPase complex"/>
    <property type="evidence" value="ECO:0007669"/>
    <property type="project" value="TreeGrafter"/>
</dbReference>
<feature type="transmembrane region" description="Helical" evidence="9">
    <location>
        <begin position="412"/>
        <end position="433"/>
    </location>
</feature>
<organism evidence="10 11">
    <name type="scientific">Sedimentibacter saalensis</name>
    <dbReference type="NCBI Taxonomy" id="130788"/>
    <lineage>
        <taxon>Bacteria</taxon>
        <taxon>Bacillati</taxon>
        <taxon>Bacillota</taxon>
        <taxon>Tissierellia</taxon>
        <taxon>Sedimentibacter</taxon>
    </lineage>
</organism>
<evidence type="ECO:0000256" key="7">
    <source>
        <dbReference type="ARBA" id="ARBA00023136"/>
    </source>
</evidence>
<accession>A0A562JI24</accession>
<evidence type="ECO:0000256" key="3">
    <source>
        <dbReference type="ARBA" id="ARBA00022448"/>
    </source>
</evidence>
<dbReference type="PANTHER" id="PTHR11629">
    <property type="entry name" value="VACUOLAR PROTON ATPASES"/>
    <property type="match status" value="1"/>
</dbReference>
<dbReference type="AlphaFoldDB" id="A0A562JI24"/>
<comment type="caution">
    <text evidence="10">The sequence shown here is derived from an EMBL/GenBank/DDBJ whole genome shotgun (WGS) entry which is preliminary data.</text>
</comment>
<keyword evidence="8" id="KW-0175">Coiled coil</keyword>
<comment type="subcellular location">
    <subcellularLocation>
        <location evidence="1">Membrane</location>
        <topology evidence="1">Multi-pass membrane protein</topology>
    </subcellularLocation>
</comment>
<evidence type="ECO:0000256" key="1">
    <source>
        <dbReference type="ARBA" id="ARBA00004141"/>
    </source>
</evidence>
<keyword evidence="4 9" id="KW-0812">Transmembrane</keyword>
<dbReference type="GO" id="GO:0051117">
    <property type="term" value="F:ATPase binding"/>
    <property type="evidence" value="ECO:0007669"/>
    <property type="project" value="TreeGrafter"/>
</dbReference>
<dbReference type="Pfam" id="PF01496">
    <property type="entry name" value="V_ATPase_I"/>
    <property type="match status" value="2"/>
</dbReference>
<feature type="transmembrane region" description="Helical" evidence="9">
    <location>
        <begin position="497"/>
        <end position="517"/>
    </location>
</feature>
<evidence type="ECO:0000256" key="4">
    <source>
        <dbReference type="ARBA" id="ARBA00022692"/>
    </source>
</evidence>
<keyword evidence="11" id="KW-1185">Reference proteome</keyword>
<dbReference type="GO" id="GO:0033179">
    <property type="term" value="C:proton-transporting V-type ATPase, V0 domain"/>
    <property type="evidence" value="ECO:0007669"/>
    <property type="project" value="InterPro"/>
</dbReference>
<dbReference type="InterPro" id="IPR002490">
    <property type="entry name" value="V-ATPase_116kDa_su"/>
</dbReference>
<feature type="transmembrane region" description="Helical" evidence="9">
    <location>
        <begin position="581"/>
        <end position="600"/>
    </location>
</feature>
<keyword evidence="6" id="KW-0406">Ion transport</keyword>
<dbReference type="GO" id="GO:0046961">
    <property type="term" value="F:proton-transporting ATPase activity, rotational mechanism"/>
    <property type="evidence" value="ECO:0007669"/>
    <property type="project" value="InterPro"/>
</dbReference>
<evidence type="ECO:0000256" key="2">
    <source>
        <dbReference type="ARBA" id="ARBA00009904"/>
    </source>
</evidence>
<evidence type="ECO:0000313" key="10">
    <source>
        <dbReference type="EMBL" id="TWH82515.1"/>
    </source>
</evidence>
<name>A0A562JI24_9FIRM</name>
<proteinExistence type="inferred from homology"/>
<evidence type="ECO:0000313" key="11">
    <source>
        <dbReference type="Proteomes" id="UP000315343"/>
    </source>
</evidence>
<dbReference type="EMBL" id="VLKH01000002">
    <property type="protein sequence ID" value="TWH82515.1"/>
    <property type="molecule type" value="Genomic_DNA"/>
</dbReference>
<dbReference type="RefSeq" id="WP_145080299.1">
    <property type="nucleotide sequence ID" value="NZ_JBCFAR010000001.1"/>
</dbReference>
<feature type="transmembrane region" description="Helical" evidence="9">
    <location>
        <begin position="455"/>
        <end position="476"/>
    </location>
</feature>